<dbReference type="PANTHER" id="PTHR43266:SF2">
    <property type="entry name" value="MAJOR FACILITATOR SUPERFAMILY (MFS) PROFILE DOMAIN-CONTAINING PROTEIN"/>
    <property type="match status" value="1"/>
</dbReference>
<dbReference type="Proteomes" id="UP000534294">
    <property type="component" value="Unassembled WGS sequence"/>
</dbReference>
<evidence type="ECO:0000256" key="4">
    <source>
        <dbReference type="ARBA" id="ARBA00022692"/>
    </source>
</evidence>
<evidence type="ECO:0000256" key="2">
    <source>
        <dbReference type="ARBA" id="ARBA00022448"/>
    </source>
</evidence>
<feature type="transmembrane region" description="Helical" evidence="7">
    <location>
        <begin position="171"/>
        <end position="188"/>
    </location>
</feature>
<keyword evidence="2" id="KW-0813">Transport</keyword>
<dbReference type="InterPro" id="IPR036259">
    <property type="entry name" value="MFS_trans_sf"/>
</dbReference>
<dbReference type="GO" id="GO:0005886">
    <property type="term" value="C:plasma membrane"/>
    <property type="evidence" value="ECO:0007669"/>
    <property type="project" value="UniProtKB-SubCell"/>
</dbReference>
<evidence type="ECO:0000256" key="5">
    <source>
        <dbReference type="ARBA" id="ARBA00022989"/>
    </source>
</evidence>
<dbReference type="CDD" id="cd06173">
    <property type="entry name" value="MFS_MefA_like"/>
    <property type="match status" value="1"/>
</dbReference>
<evidence type="ECO:0000256" key="1">
    <source>
        <dbReference type="ARBA" id="ARBA00004651"/>
    </source>
</evidence>
<evidence type="ECO:0000256" key="6">
    <source>
        <dbReference type="ARBA" id="ARBA00023136"/>
    </source>
</evidence>
<dbReference type="InterPro" id="IPR011701">
    <property type="entry name" value="MFS"/>
</dbReference>
<keyword evidence="3" id="KW-1003">Cell membrane</keyword>
<proteinExistence type="predicted"/>
<dbReference type="Gene3D" id="1.20.1250.20">
    <property type="entry name" value="MFS general substrate transporter like domains"/>
    <property type="match status" value="1"/>
</dbReference>
<evidence type="ECO:0000313" key="8">
    <source>
        <dbReference type="EMBL" id="MBB5037559.1"/>
    </source>
</evidence>
<feature type="transmembrane region" description="Helical" evidence="7">
    <location>
        <begin position="17"/>
        <end position="39"/>
    </location>
</feature>
<feature type="transmembrane region" description="Helical" evidence="7">
    <location>
        <begin position="45"/>
        <end position="69"/>
    </location>
</feature>
<evidence type="ECO:0000313" key="9">
    <source>
        <dbReference type="Proteomes" id="UP000534294"/>
    </source>
</evidence>
<organism evidence="8 9">
    <name type="scientific">Prosthecobacter dejongeii</name>
    <dbReference type="NCBI Taxonomy" id="48465"/>
    <lineage>
        <taxon>Bacteria</taxon>
        <taxon>Pseudomonadati</taxon>
        <taxon>Verrucomicrobiota</taxon>
        <taxon>Verrucomicrobiia</taxon>
        <taxon>Verrucomicrobiales</taxon>
        <taxon>Verrucomicrobiaceae</taxon>
        <taxon>Prosthecobacter</taxon>
    </lineage>
</organism>
<feature type="transmembrane region" description="Helical" evidence="7">
    <location>
        <begin position="223"/>
        <end position="243"/>
    </location>
</feature>
<protein>
    <submittedName>
        <fullName evidence="8">NRE family putative nickel resistance protein-like MFS transporter</fullName>
    </submittedName>
</protein>
<feature type="transmembrane region" description="Helical" evidence="7">
    <location>
        <begin position="255"/>
        <end position="273"/>
    </location>
</feature>
<feature type="transmembrane region" description="Helical" evidence="7">
    <location>
        <begin position="367"/>
        <end position="390"/>
    </location>
</feature>
<name>A0A7W7YK31_9BACT</name>
<dbReference type="AlphaFoldDB" id="A0A7W7YK31"/>
<comment type="caution">
    <text evidence="8">The sequence shown here is derived from an EMBL/GenBank/DDBJ whole genome shotgun (WGS) entry which is preliminary data.</text>
</comment>
<keyword evidence="9" id="KW-1185">Reference proteome</keyword>
<sequence length="400" mass="42205">MNTTSTSLWHHRAFQQLFWAHALSLVGSGLCSLALGLLAHELVGASASSVLGITLAIRIAVIVLCSPWAGKLADHFGARRLMVASDLMRTAVVIGFFFADAVWQIYALAVLLNLGSAIFTPIYRAVIPGVVSAEQYPRALAIGSIAYDASNILGPSLAALVIAVAGFRGNFILDAVTFLGSAALLYGLPRLAIETTTDAKKAPTSVRHGLTAMFQRKPLRESLFLAFQTSIGGAFVIVATVNFVKNDLHLSDSAYAWVMASFGVGSVVAALIYSKLSISGRDAAVIACAPVMLGALVVVALLPQYSILFIAWWLIGMSYSILGIRGSELLAANSDGAERAHIYAAHFALSHAGWGLTYPLAGFTTTAIGFGLTAWVFAALIALVSAPMWLSGRARLPDGH</sequence>
<dbReference type="Pfam" id="PF07690">
    <property type="entry name" value="MFS_1"/>
    <property type="match status" value="1"/>
</dbReference>
<accession>A0A7W7YK31</accession>
<dbReference type="GO" id="GO:0022857">
    <property type="term" value="F:transmembrane transporter activity"/>
    <property type="evidence" value="ECO:0007669"/>
    <property type="project" value="InterPro"/>
</dbReference>
<keyword evidence="5 7" id="KW-1133">Transmembrane helix</keyword>
<dbReference type="SUPFAM" id="SSF103473">
    <property type="entry name" value="MFS general substrate transporter"/>
    <property type="match status" value="1"/>
</dbReference>
<reference evidence="8 9" key="1">
    <citation type="submission" date="2020-08" db="EMBL/GenBank/DDBJ databases">
        <title>Genomic Encyclopedia of Type Strains, Phase IV (KMG-IV): sequencing the most valuable type-strain genomes for metagenomic binning, comparative biology and taxonomic classification.</title>
        <authorList>
            <person name="Goeker M."/>
        </authorList>
    </citation>
    <scope>NUCLEOTIDE SEQUENCE [LARGE SCALE GENOMIC DNA]</scope>
    <source>
        <strain evidence="8 9">DSM 12251</strain>
    </source>
</reference>
<dbReference type="RefSeq" id="WP_184207575.1">
    <property type="nucleotide sequence ID" value="NZ_JACHIF010000003.1"/>
</dbReference>
<dbReference type="PANTHER" id="PTHR43266">
    <property type="entry name" value="MACROLIDE-EFFLUX PROTEIN"/>
    <property type="match status" value="1"/>
</dbReference>
<gene>
    <name evidence="8" type="ORF">HNQ64_001808</name>
</gene>
<dbReference type="EMBL" id="JACHIF010000003">
    <property type="protein sequence ID" value="MBB5037559.1"/>
    <property type="molecule type" value="Genomic_DNA"/>
</dbReference>
<comment type="subcellular location">
    <subcellularLocation>
        <location evidence="1">Cell membrane</location>
        <topology evidence="1">Multi-pass membrane protein</topology>
    </subcellularLocation>
</comment>
<keyword evidence="4 7" id="KW-0812">Transmembrane</keyword>
<evidence type="ECO:0000256" key="3">
    <source>
        <dbReference type="ARBA" id="ARBA00022475"/>
    </source>
</evidence>
<evidence type="ECO:0000256" key="7">
    <source>
        <dbReference type="SAM" id="Phobius"/>
    </source>
</evidence>
<keyword evidence="6 7" id="KW-0472">Membrane</keyword>